<evidence type="ECO:0000256" key="7">
    <source>
        <dbReference type="ARBA" id="ARBA00022884"/>
    </source>
</evidence>
<comment type="caution">
    <text evidence="11">The sequence shown here is derived from an EMBL/GenBank/DDBJ whole genome shotgun (WGS) entry which is preliminary data.</text>
</comment>
<keyword evidence="7" id="KW-0694">RNA-binding</keyword>
<gene>
    <name evidence="11" type="primary">fyttd1</name>
    <name evidence="11" type="ORF">AOXY_G17262</name>
</gene>
<dbReference type="Pfam" id="PF07078">
    <property type="entry name" value="FYTT"/>
    <property type="match status" value="1"/>
</dbReference>
<dbReference type="PANTHER" id="PTHR21038">
    <property type="entry name" value="40-2-3 PROTEIN-RELATED"/>
    <property type="match status" value="1"/>
</dbReference>
<evidence type="ECO:0000313" key="11">
    <source>
        <dbReference type="EMBL" id="KAK1162407.1"/>
    </source>
</evidence>
<keyword evidence="6" id="KW-0509">mRNA transport</keyword>
<evidence type="ECO:0000256" key="4">
    <source>
        <dbReference type="ARBA" id="ARBA00020622"/>
    </source>
</evidence>
<reference evidence="11" key="1">
    <citation type="submission" date="2022-02" db="EMBL/GenBank/DDBJ databases">
        <title>Atlantic sturgeon de novo genome assembly.</title>
        <authorList>
            <person name="Stock M."/>
            <person name="Klopp C."/>
            <person name="Guiguen Y."/>
            <person name="Cabau C."/>
            <person name="Parinello H."/>
            <person name="Santidrian Yebra-Pimentel E."/>
            <person name="Kuhl H."/>
            <person name="Dirks R.P."/>
            <person name="Guessner J."/>
            <person name="Wuertz S."/>
            <person name="Du K."/>
            <person name="Schartl M."/>
        </authorList>
    </citation>
    <scope>NUCLEOTIDE SEQUENCE</scope>
    <source>
        <strain evidence="11">STURGEONOMICS-FGT-2020</strain>
        <tissue evidence="11">Whole blood</tissue>
    </source>
</reference>
<keyword evidence="8" id="KW-0539">Nucleus</keyword>
<keyword evidence="5" id="KW-0813">Transport</keyword>
<organism evidence="11 12">
    <name type="scientific">Acipenser oxyrinchus oxyrinchus</name>
    <dbReference type="NCBI Taxonomy" id="40147"/>
    <lineage>
        <taxon>Eukaryota</taxon>
        <taxon>Metazoa</taxon>
        <taxon>Chordata</taxon>
        <taxon>Craniata</taxon>
        <taxon>Vertebrata</taxon>
        <taxon>Euteleostomi</taxon>
        <taxon>Actinopterygii</taxon>
        <taxon>Chondrostei</taxon>
        <taxon>Acipenseriformes</taxon>
        <taxon>Acipenseridae</taxon>
        <taxon>Acipenser</taxon>
    </lineage>
</organism>
<evidence type="ECO:0000256" key="9">
    <source>
        <dbReference type="ARBA" id="ARBA00030067"/>
    </source>
</evidence>
<evidence type="ECO:0000313" key="12">
    <source>
        <dbReference type="Proteomes" id="UP001230051"/>
    </source>
</evidence>
<dbReference type="InterPro" id="IPR009782">
    <property type="entry name" value="FYTTD1"/>
</dbReference>
<name>A0AAD8G465_ACIOX</name>
<protein>
    <recommendedName>
        <fullName evidence="4">UAP56-interacting factor</fullName>
    </recommendedName>
    <alternativeName>
        <fullName evidence="9">Forty-two-three domain-containing protein 1</fullName>
    </alternativeName>
</protein>
<feature type="region of interest" description="Disordered" evidence="10">
    <location>
        <begin position="1"/>
        <end position="27"/>
    </location>
</feature>
<comment type="subcellular location">
    <subcellularLocation>
        <location evidence="1">Nucleus speckle</location>
    </subcellularLocation>
    <subcellularLocation>
        <location evidence="2">Nucleus</location>
        <location evidence="2">Nucleoplasm</location>
    </subcellularLocation>
</comment>
<dbReference type="GO" id="GO:0016607">
    <property type="term" value="C:nuclear speck"/>
    <property type="evidence" value="ECO:0007669"/>
    <property type="project" value="UniProtKB-SubCell"/>
</dbReference>
<evidence type="ECO:0000256" key="3">
    <source>
        <dbReference type="ARBA" id="ARBA00010722"/>
    </source>
</evidence>
<accession>A0AAD8G465</accession>
<evidence type="ECO:0000256" key="10">
    <source>
        <dbReference type="SAM" id="MobiDB-lite"/>
    </source>
</evidence>
<evidence type="ECO:0000256" key="5">
    <source>
        <dbReference type="ARBA" id="ARBA00022448"/>
    </source>
</evidence>
<evidence type="ECO:0000256" key="8">
    <source>
        <dbReference type="ARBA" id="ARBA00023242"/>
    </source>
</evidence>
<feature type="region of interest" description="Disordered" evidence="10">
    <location>
        <begin position="224"/>
        <end position="243"/>
    </location>
</feature>
<feature type="region of interest" description="Disordered" evidence="10">
    <location>
        <begin position="40"/>
        <end position="67"/>
    </location>
</feature>
<feature type="compositionally biased region" description="Pro residues" evidence="10">
    <location>
        <begin position="278"/>
        <end position="292"/>
    </location>
</feature>
<dbReference type="Proteomes" id="UP001230051">
    <property type="component" value="Unassembled WGS sequence"/>
</dbReference>
<dbReference type="GO" id="GO:0003729">
    <property type="term" value="F:mRNA binding"/>
    <property type="evidence" value="ECO:0007669"/>
    <property type="project" value="InterPro"/>
</dbReference>
<evidence type="ECO:0000256" key="2">
    <source>
        <dbReference type="ARBA" id="ARBA00004642"/>
    </source>
</evidence>
<proteinExistence type="inferred from homology"/>
<dbReference type="AlphaFoldDB" id="A0AAD8G465"/>
<dbReference type="GO" id="GO:0006406">
    <property type="term" value="P:mRNA export from nucleus"/>
    <property type="evidence" value="ECO:0007669"/>
    <property type="project" value="InterPro"/>
</dbReference>
<sequence>MRRNGFKSGDGPGFAHPRNSSSEGLDKIDMSLDDIIRLNKKEQRNVQPARFSQGKPRMNWKLQQGWRGPPIPRTAWRGTPQQQQRGLGINRLGVRRKKLLPAVGKRRAQGTVTWLAARKPGALQKGISPLNRPAFTQMRPHPGMQRRMQTEAQRRMPPYRQTDAQRRQLPAVTGPVELRRNVLPASVPSPAAPPLAHHPPARQTQKELRQATFLSRRGLKVQTHLPTVPSQPPMTQRTRQWRTSTTDGGILTVSIDNPTARTVPPELLTEVSTDSLQPPRPLDPAPPMPPAPLKLEDLEEKKVPKGVPLEFDINSVGKQTALTLNERFKILKDQRTAVAQTKGSRFVTVG</sequence>
<feature type="region of interest" description="Disordered" evidence="10">
    <location>
        <begin position="270"/>
        <end position="292"/>
    </location>
</feature>
<evidence type="ECO:0000256" key="6">
    <source>
        <dbReference type="ARBA" id="ARBA00022816"/>
    </source>
</evidence>
<dbReference type="EMBL" id="JAGXEW010000016">
    <property type="protein sequence ID" value="KAK1162407.1"/>
    <property type="molecule type" value="Genomic_DNA"/>
</dbReference>
<comment type="similarity">
    <text evidence="3">Belongs to the UIF family.</text>
</comment>
<evidence type="ECO:0000256" key="1">
    <source>
        <dbReference type="ARBA" id="ARBA00004324"/>
    </source>
</evidence>
<keyword evidence="12" id="KW-1185">Reference proteome</keyword>
<dbReference type="PANTHER" id="PTHR21038:SF2">
    <property type="entry name" value="UAP56-INTERACTING FACTOR"/>
    <property type="match status" value="1"/>
</dbReference>